<proteinExistence type="predicted"/>
<dbReference type="Proteomes" id="UP000436138">
    <property type="component" value="Chromosome"/>
</dbReference>
<organism evidence="1 2">
    <name type="scientific">Streptomyces broussonetiae</name>
    <dbReference type="NCBI Taxonomy" id="2686304"/>
    <lineage>
        <taxon>Bacteria</taxon>
        <taxon>Bacillati</taxon>
        <taxon>Actinomycetota</taxon>
        <taxon>Actinomycetes</taxon>
        <taxon>Kitasatosporales</taxon>
        <taxon>Streptomycetaceae</taxon>
        <taxon>Streptomyces</taxon>
    </lineage>
</organism>
<name>A0A6I6N159_9ACTN</name>
<gene>
    <name evidence="1" type="ORF">GQF42_03955</name>
</gene>
<dbReference type="RefSeq" id="WP_158917672.1">
    <property type="nucleotide sequence ID" value="NZ_CP047020.1"/>
</dbReference>
<dbReference type="AlphaFoldDB" id="A0A6I6N159"/>
<reference evidence="1 2" key="1">
    <citation type="submission" date="2019-12" db="EMBL/GenBank/DDBJ databases">
        <title>Streptomyces sp. strain T44 isolated from rhizosphere soil of Broussonetia papyrifera.</title>
        <authorList>
            <person name="Mo P."/>
        </authorList>
    </citation>
    <scope>NUCLEOTIDE SEQUENCE [LARGE SCALE GENOMIC DNA]</scope>
    <source>
        <strain evidence="1 2">T44</strain>
    </source>
</reference>
<protein>
    <submittedName>
        <fullName evidence="1">Uncharacterized protein</fullName>
    </submittedName>
</protein>
<accession>A0A6I6N159</accession>
<dbReference type="EMBL" id="CP047020">
    <property type="protein sequence ID" value="QHA02555.1"/>
    <property type="molecule type" value="Genomic_DNA"/>
</dbReference>
<keyword evidence="2" id="KW-1185">Reference proteome</keyword>
<evidence type="ECO:0000313" key="1">
    <source>
        <dbReference type="EMBL" id="QHA02555.1"/>
    </source>
</evidence>
<evidence type="ECO:0000313" key="2">
    <source>
        <dbReference type="Proteomes" id="UP000436138"/>
    </source>
</evidence>
<dbReference type="KEGG" id="sbro:GQF42_03955"/>
<sequence>MAMIARRVWAADAPGAQAVDPRARETALRPWFVVFDADVATRVCDGDTPRYDTPRGEALGRD</sequence>